<name>A0A1Y6HN79_9XANT</name>
<accession>A0A1Y6HN79</accession>
<protein>
    <submittedName>
        <fullName evidence="1">Putative filamentous phage Phi Lf replication initiation protein II</fullName>
    </submittedName>
</protein>
<dbReference type="Proteomes" id="UP000195953">
    <property type="component" value="Chromosome 1"/>
</dbReference>
<evidence type="ECO:0000313" key="2">
    <source>
        <dbReference type="Proteomes" id="UP000195953"/>
    </source>
</evidence>
<dbReference type="EMBL" id="LT853885">
    <property type="protein sequence ID" value="SMR03292.1"/>
    <property type="molecule type" value="Genomic_DNA"/>
</dbReference>
<reference evidence="1 2" key="1">
    <citation type="submission" date="2017-05" db="EMBL/GenBank/DDBJ databases">
        <authorList>
            <person name="Song R."/>
            <person name="Chenine A.L."/>
            <person name="Ruprecht R.M."/>
        </authorList>
    </citation>
    <scope>NUCLEOTIDE SEQUENCE [LARGE SCALE GENOMIC DNA]</scope>
    <source>
        <strain evidence="1">PD5205</strain>
    </source>
</reference>
<gene>
    <name evidence="1" type="ORF">PD5205_01989</name>
</gene>
<proteinExistence type="predicted"/>
<sequence>MAAVEELLDKVKESCSLPSDMALATKLGIQRQLLSKARMGDKPLSDERIAQLCAMAKLDGGAWMARIHAERAASPAEKALWRSVLDRLSAAAAVVALVALGVHVGTHEELLAAFSPIAITAPSIHYAKCKCFLKSALSHRCSLWLVASCYLADVPDRPPRGLHSLPASLQGFSGVLEGGMISGHCLISVLLRRSSGRLRRDTPDDVGQVIGDDQCATWVDGDTNRSAAGLAVFAM</sequence>
<dbReference type="Pfam" id="PF12472">
    <property type="entry name" value="DUF3693"/>
    <property type="match status" value="1"/>
</dbReference>
<evidence type="ECO:0000313" key="1">
    <source>
        <dbReference type="EMBL" id="SMR03292.1"/>
    </source>
</evidence>
<dbReference type="InterPro" id="IPR021096">
    <property type="entry name" value="Vibrio_phage_VSK_Orf152"/>
</dbReference>
<dbReference type="AlphaFoldDB" id="A0A1Y6HN79"/>
<organism evidence="1 2">
    <name type="scientific">Xanthomonas fragariae</name>
    <dbReference type="NCBI Taxonomy" id="48664"/>
    <lineage>
        <taxon>Bacteria</taxon>
        <taxon>Pseudomonadati</taxon>
        <taxon>Pseudomonadota</taxon>
        <taxon>Gammaproteobacteria</taxon>
        <taxon>Lysobacterales</taxon>
        <taxon>Lysobacteraceae</taxon>
        <taxon>Xanthomonas</taxon>
    </lineage>
</organism>